<dbReference type="InterPro" id="IPR022526">
    <property type="entry name" value="F420_Rv3093c"/>
</dbReference>
<dbReference type="Proteomes" id="UP000658656">
    <property type="component" value="Unassembled WGS sequence"/>
</dbReference>
<comment type="caution">
    <text evidence="3">The sequence shown here is derived from an EMBL/GenBank/DDBJ whole genome shotgun (WGS) entry which is preliminary data.</text>
</comment>
<sequence length="326" mass="34945">MESELSSPAQRLGVTVPFDAPLEAHRGLYRALADAGYTDVWSIESAGTDAFTPLVLAAAWEPRLNVGTGVASVFTRGPGLLAQTAAALAEAAPGRATIGVGVSSAVFVERWNSVPYVKPYQRARDVLRVLRSALAGERTDLDGETLQVRGIRLGRKPAAAPPVVLAALREGMIRLAARHADGVMTNWVSPADVRQVVQTYRDAGGSGTVVDRIMVCPNPDAELVRTSVKPLIARYLSVPGYAEFQRWLGHADQLEPVWRAWHDGRRDEAAAAVPDELVDGLVVHGTPEQCREGLRQYREAGVTLPVVSIMPFGVDAFEGALALAGR</sequence>
<name>A0A8H9MAG8_9PSEU</name>
<dbReference type="NCBIfam" id="TIGR03841">
    <property type="entry name" value="F420_Rv3093c"/>
    <property type="match status" value="1"/>
</dbReference>
<keyword evidence="1" id="KW-0560">Oxidoreductase</keyword>
<dbReference type="InterPro" id="IPR050564">
    <property type="entry name" value="F420-G6PD/mer"/>
</dbReference>
<evidence type="ECO:0000313" key="3">
    <source>
        <dbReference type="EMBL" id="GHF36585.1"/>
    </source>
</evidence>
<dbReference type="EMBL" id="BNAV01000001">
    <property type="protein sequence ID" value="GHF36585.1"/>
    <property type="molecule type" value="Genomic_DNA"/>
</dbReference>
<dbReference type="InterPro" id="IPR011251">
    <property type="entry name" value="Luciferase-like_dom"/>
</dbReference>
<keyword evidence="4" id="KW-1185">Reference proteome</keyword>
<evidence type="ECO:0000256" key="1">
    <source>
        <dbReference type="ARBA" id="ARBA00023002"/>
    </source>
</evidence>
<evidence type="ECO:0000313" key="4">
    <source>
        <dbReference type="Proteomes" id="UP000658656"/>
    </source>
</evidence>
<evidence type="ECO:0000259" key="2">
    <source>
        <dbReference type="Pfam" id="PF00296"/>
    </source>
</evidence>
<dbReference type="RefSeq" id="WP_145936430.1">
    <property type="nucleotide sequence ID" value="NZ_BNAV01000001.1"/>
</dbReference>
<dbReference type="GO" id="GO:0016705">
    <property type="term" value="F:oxidoreductase activity, acting on paired donors, with incorporation or reduction of molecular oxygen"/>
    <property type="evidence" value="ECO:0007669"/>
    <property type="project" value="InterPro"/>
</dbReference>
<accession>A0A8H9MAG8</accession>
<dbReference type="AlphaFoldDB" id="A0A8H9MAG8"/>
<protein>
    <submittedName>
        <fullName evidence="3">LLM class F420-dependent oxidoreductase</fullName>
    </submittedName>
</protein>
<organism evidence="3 4">
    <name type="scientific">Amycolatopsis bartoniae</name>
    <dbReference type="NCBI Taxonomy" id="941986"/>
    <lineage>
        <taxon>Bacteria</taxon>
        <taxon>Bacillati</taxon>
        <taxon>Actinomycetota</taxon>
        <taxon>Actinomycetes</taxon>
        <taxon>Pseudonocardiales</taxon>
        <taxon>Pseudonocardiaceae</taxon>
        <taxon>Amycolatopsis</taxon>
    </lineage>
</organism>
<dbReference type="OrthoDB" id="3457164at2"/>
<dbReference type="Gene3D" id="3.20.20.30">
    <property type="entry name" value="Luciferase-like domain"/>
    <property type="match status" value="1"/>
</dbReference>
<dbReference type="SUPFAM" id="SSF51679">
    <property type="entry name" value="Bacterial luciferase-like"/>
    <property type="match status" value="1"/>
</dbReference>
<dbReference type="Pfam" id="PF00296">
    <property type="entry name" value="Bac_luciferase"/>
    <property type="match status" value="1"/>
</dbReference>
<dbReference type="PANTHER" id="PTHR43244:SF1">
    <property type="entry name" value="5,10-METHYLENETETRAHYDROMETHANOPTERIN REDUCTASE"/>
    <property type="match status" value="1"/>
</dbReference>
<feature type="domain" description="Luciferase-like" evidence="2">
    <location>
        <begin position="20"/>
        <end position="303"/>
    </location>
</feature>
<dbReference type="PANTHER" id="PTHR43244">
    <property type="match status" value="1"/>
</dbReference>
<proteinExistence type="predicted"/>
<dbReference type="InterPro" id="IPR036661">
    <property type="entry name" value="Luciferase-like_sf"/>
</dbReference>
<reference evidence="3" key="1">
    <citation type="journal article" date="2014" name="Int. J. Syst. Evol. Microbiol.">
        <title>Complete genome sequence of Corynebacterium casei LMG S-19264T (=DSM 44701T), isolated from a smear-ripened cheese.</title>
        <authorList>
            <consortium name="US DOE Joint Genome Institute (JGI-PGF)"/>
            <person name="Walter F."/>
            <person name="Albersmeier A."/>
            <person name="Kalinowski J."/>
            <person name="Ruckert C."/>
        </authorList>
    </citation>
    <scope>NUCLEOTIDE SEQUENCE</scope>
    <source>
        <strain evidence="3">CGMCC 4.7679</strain>
    </source>
</reference>
<reference evidence="3" key="2">
    <citation type="submission" date="2020-09" db="EMBL/GenBank/DDBJ databases">
        <authorList>
            <person name="Sun Q."/>
            <person name="Zhou Y."/>
        </authorList>
    </citation>
    <scope>NUCLEOTIDE SEQUENCE</scope>
    <source>
        <strain evidence="3">CGMCC 4.7679</strain>
    </source>
</reference>
<gene>
    <name evidence="3" type="ORF">GCM10017566_07110</name>
</gene>